<dbReference type="STRING" id="1573173.A0A166LJE9"/>
<keyword evidence="2" id="KW-0413">Isomerase</keyword>
<comment type="caution">
    <text evidence="4">The sequence shown here is derived from an EMBL/GenBank/DDBJ whole genome shotgun (WGS) entry which is preliminary data.</text>
</comment>
<evidence type="ECO:0000313" key="4">
    <source>
        <dbReference type="EMBL" id="KZL63590.1"/>
    </source>
</evidence>
<dbReference type="Gene3D" id="3.10.310.10">
    <property type="entry name" value="Diaminopimelate Epimerase, Chain A, domain 1"/>
    <property type="match status" value="2"/>
</dbReference>
<keyword evidence="5" id="KW-1185">Reference proteome</keyword>
<reference evidence="4 5" key="1">
    <citation type="submission" date="2015-06" db="EMBL/GenBank/DDBJ databases">
        <title>Survival trade-offs in plant roots during colonization by closely related pathogenic and mutualistic fungi.</title>
        <authorList>
            <person name="Hacquard S."/>
            <person name="Kracher B."/>
            <person name="Hiruma K."/>
            <person name="Weinman A."/>
            <person name="Muench P."/>
            <person name="Garrido Oter R."/>
            <person name="Ver Loren van Themaat E."/>
            <person name="Dallerey J.-F."/>
            <person name="Damm U."/>
            <person name="Henrissat B."/>
            <person name="Lespinet O."/>
            <person name="Thon M."/>
            <person name="Kemen E."/>
            <person name="McHardy A.C."/>
            <person name="Schulze-Lefert P."/>
            <person name="O'Connell R.J."/>
        </authorList>
    </citation>
    <scope>NUCLEOTIDE SEQUENCE [LARGE SCALE GENOMIC DNA]</scope>
    <source>
        <strain evidence="4 5">MAFF 238704</strain>
    </source>
</reference>
<feature type="domain" description="Amidohydrolase-related" evidence="3">
    <location>
        <begin position="9"/>
        <end position="260"/>
    </location>
</feature>
<dbReference type="Pfam" id="PF04909">
    <property type="entry name" value="Amidohydro_2"/>
    <property type="match status" value="1"/>
</dbReference>
<proteinExistence type="inferred from homology"/>
<evidence type="ECO:0000256" key="1">
    <source>
        <dbReference type="ARBA" id="ARBA00007673"/>
    </source>
</evidence>
<dbReference type="AlphaFoldDB" id="A0A166LJE9"/>
<evidence type="ECO:0000259" key="3">
    <source>
        <dbReference type="Pfam" id="PF04909"/>
    </source>
</evidence>
<name>A0A166LJE9_COLIC</name>
<evidence type="ECO:0000313" key="5">
    <source>
        <dbReference type="Proteomes" id="UP000076584"/>
    </source>
</evidence>
<dbReference type="SUPFAM" id="SSF51556">
    <property type="entry name" value="Metallo-dependent hydrolases"/>
    <property type="match status" value="1"/>
</dbReference>
<dbReference type="SUPFAM" id="SSF54506">
    <property type="entry name" value="Diaminopimelate epimerase-like"/>
    <property type="match status" value="2"/>
</dbReference>
<dbReference type="InterPro" id="IPR032466">
    <property type="entry name" value="Metal_Hydrolase"/>
</dbReference>
<dbReference type="InterPro" id="IPR006680">
    <property type="entry name" value="Amidohydro-rel"/>
</dbReference>
<gene>
    <name evidence="4" type="ORF">CI238_02898</name>
</gene>
<protein>
    <submittedName>
        <fullName evidence="4">Duf453 domain protein</fullName>
    </submittedName>
</protein>
<dbReference type="PANTHER" id="PTHR43709">
    <property type="entry name" value="ACONITATE ISOMERASE-RELATED"/>
    <property type="match status" value="1"/>
</dbReference>
<accession>A0A166LJE9</accession>
<dbReference type="Proteomes" id="UP000076584">
    <property type="component" value="Unassembled WGS sequence"/>
</dbReference>
<dbReference type="GO" id="GO:0016787">
    <property type="term" value="F:hydrolase activity"/>
    <property type="evidence" value="ECO:0007669"/>
    <property type="project" value="InterPro"/>
</dbReference>
<dbReference type="Pfam" id="PF04303">
    <property type="entry name" value="PrpF"/>
    <property type="match status" value="1"/>
</dbReference>
<organism evidence="4 5">
    <name type="scientific">Colletotrichum incanum</name>
    <name type="common">Soybean anthracnose fungus</name>
    <dbReference type="NCBI Taxonomy" id="1573173"/>
    <lineage>
        <taxon>Eukaryota</taxon>
        <taxon>Fungi</taxon>
        <taxon>Dikarya</taxon>
        <taxon>Ascomycota</taxon>
        <taxon>Pezizomycotina</taxon>
        <taxon>Sordariomycetes</taxon>
        <taxon>Hypocreomycetidae</taxon>
        <taxon>Glomerellales</taxon>
        <taxon>Glomerellaceae</taxon>
        <taxon>Colletotrichum</taxon>
        <taxon>Colletotrichum spaethianum species complex</taxon>
    </lineage>
</organism>
<dbReference type="EMBL" id="LFIW01002754">
    <property type="protein sequence ID" value="KZL63590.1"/>
    <property type="molecule type" value="Genomic_DNA"/>
</dbReference>
<evidence type="ECO:0000256" key="2">
    <source>
        <dbReference type="ARBA" id="ARBA00023235"/>
    </source>
</evidence>
<dbReference type="PANTHER" id="PTHR43709:SF2">
    <property type="entry name" value="DUF453 DOMAIN PROTEIN (AFU_ORTHOLOGUE AFUA_6G00360)"/>
    <property type="match status" value="1"/>
</dbReference>
<dbReference type="Gene3D" id="3.20.20.140">
    <property type="entry name" value="Metal-dependent hydrolases"/>
    <property type="match status" value="1"/>
</dbReference>
<dbReference type="GO" id="GO:0016853">
    <property type="term" value="F:isomerase activity"/>
    <property type="evidence" value="ECO:0007669"/>
    <property type="project" value="UniProtKB-KW"/>
</dbReference>
<sequence length="709" mass="76496">MALSPDGWDTHVHVFDSMIGPFASSRSYTPAQATSHQLLEFGSSLTQGHLLNTVLVQPSPYGNNNTVLLHSIKKLRESGSQMSRGIAVVDIDNISDEELRAFHECGIRGLRINKQADGRGTDIEDLRKVIVKTAARIRRLSGWKIQLFCAASTWDDLYETISALPVEVIADHVGGIRGLSSLQLDTATRSIADPRDQAGFESLVKLAKASKIIIKLSGFYRLSNLQASGYSDLEPIIRTLAEAVPDRLVWGSDWPHTGEGKDRLNRGIGSIEGFRDVDDDGIVKNLRKWIGTEDVWTRIFVVNPKRVTSYRGLGLKFTQHLTSLNSTAFVTCSRPTNFSHLKHAVQLRLQSGLPAAYYRGGTSRAIIFHRDDLPTNHSEWNKIFLGSIGSPDPYGRQLDGMGGGISSLSKVCVVGKSSRPDADVDYTFVFLGIKNANVDYSSNCGNMSAAVGPYAVNSGLVDVSQGDKEATVRVFNTNTRKIIESTFPLDGNEAAAHGDFSIDGVAGTAARVQLKFLDPAGSRTGKLFPTEAKGDQIEGVDVTCIDAGNPCCFIRSDELGVDGTISPEEIEYHPTLGQTLDRIRRAAGVKMGLADSEENIPGSVPKIAIVSAPEDSKENILVVRAMSVGQPHKAIPVTVALAAAAAATTSGTIVSDCVNIGSDTGGDITIRHASGTLDVAADYDREGVLQSAAVYRTARRLMEGKIFWK</sequence>
<dbReference type="InterPro" id="IPR007400">
    <property type="entry name" value="PrpF-like"/>
</dbReference>
<comment type="similarity">
    <text evidence="1">Belongs to the PrpF family.</text>
</comment>